<dbReference type="Gene3D" id="3.90.180.10">
    <property type="entry name" value="Medium-chain alcohol dehydrogenases, catalytic domain"/>
    <property type="match status" value="1"/>
</dbReference>
<dbReference type="GO" id="GO:0003939">
    <property type="term" value="F:L-iditol 2-dehydrogenase (NAD+) activity"/>
    <property type="evidence" value="ECO:0007669"/>
    <property type="project" value="UniProtKB-EC"/>
</dbReference>
<dbReference type="Pfam" id="PF08240">
    <property type="entry name" value="ADH_N"/>
    <property type="match status" value="1"/>
</dbReference>
<dbReference type="OrthoDB" id="3941538at2759"/>
<dbReference type="SMART" id="SM00829">
    <property type="entry name" value="PKS_ER"/>
    <property type="match status" value="1"/>
</dbReference>
<dbReference type="EMBL" id="FN647992">
    <property type="protein sequence ID" value="CBJ49100.1"/>
    <property type="molecule type" value="Genomic_DNA"/>
</dbReference>
<evidence type="ECO:0000256" key="1">
    <source>
        <dbReference type="ARBA" id="ARBA00001947"/>
    </source>
</evidence>
<dbReference type="SUPFAM" id="SSF50129">
    <property type="entry name" value="GroES-like"/>
    <property type="match status" value="1"/>
</dbReference>
<keyword evidence="10" id="KW-1185">Reference proteome</keyword>
<keyword evidence="6" id="KW-0520">NAD</keyword>
<dbReference type="PROSITE" id="PS00059">
    <property type="entry name" value="ADH_ZINC"/>
    <property type="match status" value="1"/>
</dbReference>
<feature type="domain" description="Enoyl reductase (ER)" evidence="8">
    <location>
        <begin position="16"/>
        <end position="319"/>
    </location>
</feature>
<dbReference type="InterPro" id="IPR002328">
    <property type="entry name" value="ADH_Zn_CS"/>
</dbReference>
<dbReference type="PANTHER" id="PTHR43161">
    <property type="entry name" value="SORBITOL DEHYDROGENASE"/>
    <property type="match status" value="1"/>
</dbReference>
<gene>
    <name evidence="9" type="ORF">Esi_0139_0050</name>
</gene>
<protein>
    <submittedName>
        <fullName evidence="9">Sorbitol dehydrogenase</fullName>
        <ecNumber evidence="9">1.1.1.14</ecNumber>
    </submittedName>
</protein>
<dbReference type="Proteomes" id="UP000002630">
    <property type="component" value="Linkage Group LG13"/>
</dbReference>
<dbReference type="STRING" id="2880.D7FK11"/>
<dbReference type="PANTHER" id="PTHR43161:SF9">
    <property type="entry name" value="SORBITOL DEHYDROGENASE"/>
    <property type="match status" value="1"/>
</dbReference>
<dbReference type="GO" id="GO:0008270">
    <property type="term" value="F:zinc ion binding"/>
    <property type="evidence" value="ECO:0007669"/>
    <property type="project" value="InterPro"/>
</dbReference>
<evidence type="ECO:0000256" key="4">
    <source>
        <dbReference type="ARBA" id="ARBA00022833"/>
    </source>
</evidence>
<evidence type="ECO:0000313" key="10">
    <source>
        <dbReference type="Proteomes" id="UP000002630"/>
    </source>
</evidence>
<dbReference type="InParanoid" id="D7FK11"/>
<dbReference type="InterPro" id="IPR045306">
    <property type="entry name" value="SDH-like"/>
</dbReference>
<dbReference type="EMBL" id="FN649738">
    <property type="protein sequence ID" value="CBJ49100.1"/>
    <property type="molecule type" value="Genomic_DNA"/>
</dbReference>
<proteinExistence type="inferred from homology"/>
<dbReference type="Pfam" id="PF00107">
    <property type="entry name" value="ADH_zinc_N"/>
    <property type="match status" value="1"/>
</dbReference>
<organism evidence="9 10">
    <name type="scientific">Ectocarpus siliculosus</name>
    <name type="common">Brown alga</name>
    <name type="synonym">Conferva siliculosa</name>
    <dbReference type="NCBI Taxonomy" id="2880"/>
    <lineage>
        <taxon>Eukaryota</taxon>
        <taxon>Sar</taxon>
        <taxon>Stramenopiles</taxon>
        <taxon>Ochrophyta</taxon>
        <taxon>PX clade</taxon>
        <taxon>Phaeophyceae</taxon>
        <taxon>Ectocarpales</taxon>
        <taxon>Ectocarpaceae</taxon>
        <taxon>Ectocarpus</taxon>
    </lineage>
</organism>
<evidence type="ECO:0000259" key="8">
    <source>
        <dbReference type="SMART" id="SM00829"/>
    </source>
</evidence>
<keyword evidence="4 7" id="KW-0862">Zinc</keyword>
<sequence>MAGCCGGDNMAAWLHGVDDLRVEPHPAEVDKPLGPNDVRVRVGAVGICGSDVHYLKHMRCADFVVKQPMVIGHEAAGVVVEVGSAVRGLACGDPVALEPGVPCRLCEHCKTGSYNLCEKMEFHATPPVHGSLARFVTHPSDFCYKIPDGMSLEEGAMCEPVSVGVHACRRAGIAPGQKVAILGAGPIGLLSMMVARAFGAAVVVVTDVSDERLKVAIELGADVAVNVKGLSPAEAADKVVGDGGRRPDACVDCCGFESSVATALAAAKSGGKVCLVGMGHIIMSLPITASAAREVDLVGVFRYRDAYPTAIHLVGSGAIDVQPLITHRFSLATNFTSDTINEGFKVSAGGGDAIKVMFDLVEDAGKPSSSAA</sequence>
<evidence type="ECO:0000256" key="3">
    <source>
        <dbReference type="ARBA" id="ARBA00022723"/>
    </source>
</evidence>
<name>D7FK11_ECTSI</name>
<dbReference type="OMA" id="MRVAMYY"/>
<keyword evidence="5 9" id="KW-0560">Oxidoreductase</keyword>
<dbReference type="InterPro" id="IPR036291">
    <property type="entry name" value="NAD(P)-bd_dom_sf"/>
</dbReference>
<reference evidence="9 10" key="1">
    <citation type="journal article" date="2010" name="Nature">
        <title>The Ectocarpus genome and the independent evolution of multicellularity in brown algae.</title>
        <authorList>
            <person name="Cock J.M."/>
            <person name="Sterck L."/>
            <person name="Rouze P."/>
            <person name="Scornet D."/>
            <person name="Allen A.E."/>
            <person name="Amoutzias G."/>
            <person name="Anthouard V."/>
            <person name="Artiguenave F."/>
            <person name="Aury J.M."/>
            <person name="Badger J.H."/>
            <person name="Beszteri B."/>
            <person name="Billiau K."/>
            <person name="Bonnet E."/>
            <person name="Bothwell J.H."/>
            <person name="Bowler C."/>
            <person name="Boyen C."/>
            <person name="Brownlee C."/>
            <person name="Carrano C.J."/>
            <person name="Charrier B."/>
            <person name="Cho G.Y."/>
            <person name="Coelho S.M."/>
            <person name="Collen J."/>
            <person name="Corre E."/>
            <person name="Da Silva C."/>
            <person name="Delage L."/>
            <person name="Delaroque N."/>
            <person name="Dittami S.M."/>
            <person name="Doulbeau S."/>
            <person name="Elias M."/>
            <person name="Farnham G."/>
            <person name="Gachon C.M."/>
            <person name="Gschloessl B."/>
            <person name="Heesch S."/>
            <person name="Jabbari K."/>
            <person name="Jubin C."/>
            <person name="Kawai H."/>
            <person name="Kimura K."/>
            <person name="Kloareg B."/>
            <person name="Kupper F.C."/>
            <person name="Lang D."/>
            <person name="Le Bail A."/>
            <person name="Leblanc C."/>
            <person name="Lerouge P."/>
            <person name="Lohr M."/>
            <person name="Lopez P.J."/>
            <person name="Martens C."/>
            <person name="Maumus F."/>
            <person name="Michel G."/>
            <person name="Miranda-Saavedra D."/>
            <person name="Morales J."/>
            <person name="Moreau H."/>
            <person name="Motomura T."/>
            <person name="Nagasato C."/>
            <person name="Napoli C.A."/>
            <person name="Nelson D.R."/>
            <person name="Nyvall-Collen P."/>
            <person name="Peters A.F."/>
            <person name="Pommier C."/>
            <person name="Potin P."/>
            <person name="Poulain J."/>
            <person name="Quesneville H."/>
            <person name="Read B."/>
            <person name="Rensing S.A."/>
            <person name="Ritter A."/>
            <person name="Rousvoal S."/>
            <person name="Samanta M."/>
            <person name="Samson G."/>
            <person name="Schroeder D.C."/>
            <person name="Segurens B."/>
            <person name="Strittmatter M."/>
            <person name="Tonon T."/>
            <person name="Tregear J.W."/>
            <person name="Valentin K."/>
            <person name="von Dassow P."/>
            <person name="Yamagishi T."/>
            <person name="Van de Peer Y."/>
            <person name="Wincker P."/>
        </authorList>
    </citation>
    <scope>NUCLEOTIDE SEQUENCE [LARGE SCALE GENOMIC DNA]</scope>
    <source>
        <strain evidence="10">Ec32 / CCAP1310/4</strain>
    </source>
</reference>
<dbReference type="InterPro" id="IPR011032">
    <property type="entry name" value="GroES-like_sf"/>
</dbReference>
<evidence type="ECO:0000313" key="9">
    <source>
        <dbReference type="EMBL" id="CBJ49100.1"/>
    </source>
</evidence>
<dbReference type="InterPro" id="IPR013154">
    <property type="entry name" value="ADH-like_N"/>
</dbReference>
<evidence type="ECO:0000256" key="2">
    <source>
        <dbReference type="ARBA" id="ARBA00008072"/>
    </source>
</evidence>
<dbReference type="Gene3D" id="3.40.50.720">
    <property type="entry name" value="NAD(P)-binding Rossmann-like Domain"/>
    <property type="match status" value="1"/>
</dbReference>
<evidence type="ECO:0000256" key="7">
    <source>
        <dbReference type="RuleBase" id="RU361277"/>
    </source>
</evidence>
<evidence type="ECO:0000256" key="6">
    <source>
        <dbReference type="ARBA" id="ARBA00023027"/>
    </source>
</evidence>
<keyword evidence="3 7" id="KW-0479">Metal-binding</keyword>
<comment type="similarity">
    <text evidence="2 7">Belongs to the zinc-containing alcohol dehydrogenase family.</text>
</comment>
<dbReference type="SUPFAM" id="SSF51735">
    <property type="entry name" value="NAD(P)-binding Rossmann-fold domains"/>
    <property type="match status" value="1"/>
</dbReference>
<dbReference type="CDD" id="cd05285">
    <property type="entry name" value="sorbitol_DH"/>
    <property type="match status" value="1"/>
</dbReference>
<dbReference type="EC" id="1.1.1.14" evidence="9"/>
<dbReference type="InterPro" id="IPR013149">
    <property type="entry name" value="ADH-like_C"/>
</dbReference>
<evidence type="ECO:0000256" key="5">
    <source>
        <dbReference type="ARBA" id="ARBA00023002"/>
    </source>
</evidence>
<accession>D7FK11</accession>
<dbReference type="FunFam" id="3.40.50.720:FF:000068">
    <property type="entry name" value="Sorbitol dehydrogenase"/>
    <property type="match status" value="1"/>
</dbReference>
<dbReference type="AlphaFoldDB" id="D7FK11"/>
<dbReference type="InterPro" id="IPR020843">
    <property type="entry name" value="ER"/>
</dbReference>
<comment type="cofactor">
    <cofactor evidence="1 7">
        <name>Zn(2+)</name>
        <dbReference type="ChEBI" id="CHEBI:29105"/>
    </cofactor>
</comment>
<dbReference type="eggNOG" id="KOG0024">
    <property type="taxonomic scope" value="Eukaryota"/>
</dbReference>